<dbReference type="InterPro" id="IPR043132">
    <property type="entry name" value="BCAT-like_C"/>
</dbReference>
<dbReference type="PANTHER" id="PTHR42743:SF11">
    <property type="entry name" value="AMINODEOXYCHORISMATE LYASE"/>
    <property type="match status" value="1"/>
</dbReference>
<keyword evidence="3" id="KW-0663">Pyridoxal phosphate</keyword>
<protein>
    <recommendedName>
        <fullName evidence="5">BHLH domain-containing protein</fullName>
    </recommendedName>
</protein>
<proteinExistence type="inferred from homology"/>
<dbReference type="EMBL" id="LCWV01000002">
    <property type="protein sequence ID" value="PWI75927.1"/>
    <property type="molecule type" value="Genomic_DNA"/>
</dbReference>
<dbReference type="Gene3D" id="4.10.280.10">
    <property type="entry name" value="Helix-loop-helix DNA-binding domain"/>
    <property type="match status" value="1"/>
</dbReference>
<dbReference type="PANTHER" id="PTHR42743">
    <property type="entry name" value="AMINO-ACID AMINOTRANSFERASE"/>
    <property type="match status" value="1"/>
</dbReference>
<dbReference type="InterPro" id="IPR011598">
    <property type="entry name" value="bHLH_dom"/>
</dbReference>
<comment type="similarity">
    <text evidence="2">Belongs to the class-IV pyridoxal-phosphate-dependent aminotransferase family.</text>
</comment>
<dbReference type="Gene3D" id="3.30.470.10">
    <property type="match status" value="1"/>
</dbReference>
<evidence type="ECO:0000259" key="5">
    <source>
        <dbReference type="PROSITE" id="PS50888"/>
    </source>
</evidence>
<dbReference type="FunFam" id="3.20.10.10:FF:000002">
    <property type="entry name" value="D-alanine aminotransferase"/>
    <property type="match status" value="1"/>
</dbReference>
<reference evidence="6 7" key="1">
    <citation type="journal article" date="2016" name="Front. Microbiol.">
        <title>Genome and transcriptome sequences reveal the specific parasitism of the nematophagous Purpureocillium lilacinum 36-1.</title>
        <authorList>
            <person name="Xie J."/>
            <person name="Li S."/>
            <person name="Mo C."/>
            <person name="Xiao X."/>
            <person name="Peng D."/>
            <person name="Wang G."/>
            <person name="Xiao Y."/>
        </authorList>
    </citation>
    <scope>NUCLEOTIDE SEQUENCE [LARGE SCALE GENOMIC DNA]</scope>
    <source>
        <strain evidence="6 7">36-1</strain>
    </source>
</reference>
<organism evidence="6 7">
    <name type="scientific">Purpureocillium lilacinum</name>
    <name type="common">Paecilomyces lilacinus</name>
    <dbReference type="NCBI Taxonomy" id="33203"/>
    <lineage>
        <taxon>Eukaryota</taxon>
        <taxon>Fungi</taxon>
        <taxon>Dikarya</taxon>
        <taxon>Ascomycota</taxon>
        <taxon>Pezizomycotina</taxon>
        <taxon>Sordariomycetes</taxon>
        <taxon>Hypocreomycetidae</taxon>
        <taxon>Hypocreales</taxon>
        <taxon>Ophiocordycipitaceae</taxon>
        <taxon>Purpureocillium</taxon>
    </lineage>
</organism>
<dbReference type="CDD" id="cd00083">
    <property type="entry name" value="bHLH_SF"/>
    <property type="match status" value="1"/>
</dbReference>
<dbReference type="InterPro" id="IPR001544">
    <property type="entry name" value="Aminotrans_IV"/>
</dbReference>
<feature type="domain" description="BHLH" evidence="5">
    <location>
        <begin position="502"/>
        <end position="556"/>
    </location>
</feature>
<name>A0A2U3EN45_PURLI</name>
<dbReference type="GO" id="GO:0046394">
    <property type="term" value="P:carboxylic acid biosynthetic process"/>
    <property type="evidence" value="ECO:0007669"/>
    <property type="project" value="UniProtKB-ARBA"/>
</dbReference>
<dbReference type="Proteomes" id="UP000245956">
    <property type="component" value="Unassembled WGS sequence"/>
</dbReference>
<gene>
    <name evidence="6" type="ORF">PCL_06585</name>
</gene>
<dbReference type="GO" id="GO:0003824">
    <property type="term" value="F:catalytic activity"/>
    <property type="evidence" value="ECO:0007669"/>
    <property type="project" value="InterPro"/>
</dbReference>
<evidence type="ECO:0000256" key="2">
    <source>
        <dbReference type="ARBA" id="ARBA00009320"/>
    </source>
</evidence>
<evidence type="ECO:0000256" key="4">
    <source>
        <dbReference type="SAM" id="MobiDB-lite"/>
    </source>
</evidence>
<dbReference type="AlphaFoldDB" id="A0A2U3EN45"/>
<sequence>MPRCRVRPVLQQSRPFSCETALDESGGYIRETTRSWGPHPQQRFDISELRDMQMDCMVHGDERLSNQTDMKGRPAYDKKWWSEVHCSRRARGSSLLPHLAIYRSQCSPRRQDTRIDMDAVALNTIFRAYDDRLAELDASASTNPYARGIAWIAGEYVPLHEARVPLVDQGFLHGYQTYDAPAVWDGQFFRLDDHIARLEASCARLRLRLPISREELKRLLAEMVAKSGLRDALAEMIVTKGIVDTRQLASDTVINNLYMFAKPYSWVMRHGMQQTTGGSAIVARTVRRVPPGAIDPTAKSLQWGDLVRAMFEAQDRGATYAMLTDGDGNLTEGPAFNILLVNDGVIYTPDRGCLKGITRECVFEIAKYSGLTVRCEVVPVDMAYHCDEIFLSSTAGGIMPITSLDGQAVNGGEVGPVTKMVMSEYWAMHYDSKYRLEVKGANPNLISSPSHRPLQHLLMSSSGEPSPPDRRLSTQSAGGVAGPATSAEAGKKKKRIRNWTADDRAVHRVFERSRREAFKERLQTLASLVPSLQSVDPNRLSKHVVVDESITFIKAEQQTAAHSLRTVDALLAEREGLLAELNRWRASAGLDVRLPQDLPADVPTQSPVIRQGSMHPVGADPRVDWVGGHHDLLPAGDEPALMEEPEPFGAPELELDNSLDLMQLPVGSGSSAGPMGGASWSPSATDFAMPGLQTDFGDLFSTKSLPQQTIAQTYGLPLTDMELAQEGSCDRVGNLDVADPLAFGGDHAHIYSGSI</sequence>
<evidence type="ECO:0000313" key="6">
    <source>
        <dbReference type="EMBL" id="PWI75927.1"/>
    </source>
</evidence>
<evidence type="ECO:0000256" key="3">
    <source>
        <dbReference type="ARBA" id="ARBA00022898"/>
    </source>
</evidence>
<dbReference type="SUPFAM" id="SSF56752">
    <property type="entry name" value="D-aminoacid aminotransferase-like PLP-dependent enzymes"/>
    <property type="match status" value="1"/>
</dbReference>
<dbReference type="Pfam" id="PF00010">
    <property type="entry name" value="HLH"/>
    <property type="match status" value="1"/>
</dbReference>
<dbReference type="SUPFAM" id="SSF47459">
    <property type="entry name" value="HLH, helix-loop-helix DNA-binding domain"/>
    <property type="match status" value="1"/>
</dbReference>
<evidence type="ECO:0000313" key="7">
    <source>
        <dbReference type="Proteomes" id="UP000245956"/>
    </source>
</evidence>
<dbReference type="Pfam" id="PF01063">
    <property type="entry name" value="Aminotran_4"/>
    <property type="match status" value="1"/>
</dbReference>
<dbReference type="SMART" id="SM00353">
    <property type="entry name" value="HLH"/>
    <property type="match status" value="1"/>
</dbReference>
<dbReference type="PROSITE" id="PS50888">
    <property type="entry name" value="BHLH"/>
    <property type="match status" value="1"/>
</dbReference>
<dbReference type="InterPro" id="IPR043131">
    <property type="entry name" value="BCAT-like_N"/>
</dbReference>
<comment type="caution">
    <text evidence="6">The sequence shown here is derived from an EMBL/GenBank/DDBJ whole genome shotgun (WGS) entry which is preliminary data.</text>
</comment>
<comment type="cofactor">
    <cofactor evidence="1">
        <name>pyridoxal 5'-phosphate</name>
        <dbReference type="ChEBI" id="CHEBI:597326"/>
    </cofactor>
</comment>
<dbReference type="InterPro" id="IPR036638">
    <property type="entry name" value="HLH_DNA-bd_sf"/>
</dbReference>
<accession>A0A2U3EN45</accession>
<dbReference type="GO" id="GO:0008652">
    <property type="term" value="P:amino acid biosynthetic process"/>
    <property type="evidence" value="ECO:0007669"/>
    <property type="project" value="UniProtKB-ARBA"/>
</dbReference>
<dbReference type="Gene3D" id="3.20.10.10">
    <property type="entry name" value="D-amino Acid Aminotransferase, subunit A, domain 2"/>
    <property type="match status" value="1"/>
</dbReference>
<dbReference type="InterPro" id="IPR036038">
    <property type="entry name" value="Aminotransferase-like"/>
</dbReference>
<dbReference type="InterPro" id="IPR050571">
    <property type="entry name" value="Class-IV_PLP-Dep_Aminotrnsfr"/>
</dbReference>
<evidence type="ECO:0000256" key="1">
    <source>
        <dbReference type="ARBA" id="ARBA00001933"/>
    </source>
</evidence>
<dbReference type="GO" id="GO:0046983">
    <property type="term" value="F:protein dimerization activity"/>
    <property type="evidence" value="ECO:0007669"/>
    <property type="project" value="InterPro"/>
</dbReference>
<feature type="region of interest" description="Disordered" evidence="4">
    <location>
        <begin position="445"/>
        <end position="496"/>
    </location>
</feature>